<dbReference type="InterPro" id="IPR001492">
    <property type="entry name" value="Flagellin"/>
</dbReference>
<evidence type="ECO:0000259" key="6">
    <source>
        <dbReference type="Pfam" id="PF00700"/>
    </source>
</evidence>
<dbReference type="Pfam" id="PF00700">
    <property type="entry name" value="Flagellin_C"/>
    <property type="match status" value="1"/>
</dbReference>
<dbReference type="OrthoDB" id="9796789at2"/>
<reference evidence="7 8" key="1">
    <citation type="submission" date="2016-10" db="EMBL/GenBank/DDBJ databases">
        <authorList>
            <person name="de Groot N.N."/>
        </authorList>
    </citation>
    <scope>NUCLEOTIDE SEQUENCE [LARGE SCALE GENOMIC DNA]</scope>
    <source>
        <strain evidence="7 8">DSM 25584</strain>
    </source>
</reference>
<dbReference type="RefSeq" id="WP_090019322.1">
    <property type="nucleotide sequence ID" value="NZ_FNCE01000003.1"/>
</dbReference>
<feature type="coiled-coil region" evidence="4">
    <location>
        <begin position="11"/>
        <end position="71"/>
    </location>
</feature>
<dbReference type="GO" id="GO:0009288">
    <property type="term" value="C:bacterial-type flagellum"/>
    <property type="evidence" value="ECO:0007669"/>
    <property type="project" value="UniProtKB-SubCell"/>
</dbReference>
<feature type="domain" description="Flagellin C-terminal" evidence="6">
    <location>
        <begin position="344"/>
        <end position="428"/>
    </location>
</feature>
<keyword evidence="7" id="KW-0282">Flagellum</keyword>
<evidence type="ECO:0000313" key="7">
    <source>
        <dbReference type="EMBL" id="SDF92894.1"/>
    </source>
</evidence>
<dbReference type="Gene3D" id="1.20.1330.10">
    <property type="entry name" value="f41 fragment of flagellin, N-terminal domain"/>
    <property type="match status" value="2"/>
</dbReference>
<accession>A0A1G7Q321</accession>
<dbReference type="GO" id="GO:0005576">
    <property type="term" value="C:extracellular region"/>
    <property type="evidence" value="ECO:0007669"/>
    <property type="project" value="UniProtKB-SubCell"/>
</dbReference>
<dbReference type="InterPro" id="IPR001029">
    <property type="entry name" value="Flagellin_N"/>
</dbReference>
<comment type="subcellular location">
    <subcellularLocation>
        <location evidence="3">Secreted</location>
    </subcellularLocation>
    <subcellularLocation>
        <location evidence="3">Bacterial flagellum</location>
    </subcellularLocation>
</comment>
<dbReference type="InterPro" id="IPR046358">
    <property type="entry name" value="Flagellin_C"/>
</dbReference>
<evidence type="ECO:0000256" key="1">
    <source>
        <dbReference type="ARBA" id="ARBA00005709"/>
    </source>
</evidence>
<dbReference type="STRING" id="1082479.SAMN05216241_103202"/>
<gene>
    <name evidence="7" type="ORF">SAMN05216241_103202</name>
</gene>
<dbReference type="PANTHER" id="PTHR42792">
    <property type="entry name" value="FLAGELLIN"/>
    <property type="match status" value="1"/>
</dbReference>
<dbReference type="PANTHER" id="PTHR42792:SF2">
    <property type="entry name" value="FLAGELLIN"/>
    <property type="match status" value="1"/>
</dbReference>
<keyword evidence="7" id="KW-0966">Cell projection</keyword>
<keyword evidence="7" id="KW-0969">Cilium</keyword>
<dbReference type="AlphaFoldDB" id="A0A1G7Q321"/>
<dbReference type="Proteomes" id="UP000199415">
    <property type="component" value="Unassembled WGS sequence"/>
</dbReference>
<dbReference type="Pfam" id="PF00669">
    <property type="entry name" value="Flagellin_N"/>
    <property type="match status" value="1"/>
</dbReference>
<evidence type="ECO:0000259" key="5">
    <source>
        <dbReference type="Pfam" id="PF00669"/>
    </source>
</evidence>
<proteinExistence type="inferred from homology"/>
<dbReference type="EMBL" id="FNCE01000003">
    <property type="protein sequence ID" value="SDF92894.1"/>
    <property type="molecule type" value="Genomic_DNA"/>
</dbReference>
<dbReference type="Gene3D" id="6.10.10.10">
    <property type="entry name" value="Flagellar export chaperone, C-terminal domain"/>
    <property type="match status" value="1"/>
</dbReference>
<feature type="coiled-coil region" evidence="4">
    <location>
        <begin position="336"/>
        <end position="380"/>
    </location>
</feature>
<evidence type="ECO:0000256" key="2">
    <source>
        <dbReference type="ARBA" id="ARBA00023143"/>
    </source>
</evidence>
<name>A0A1G7Q321_9PROT</name>
<evidence type="ECO:0000256" key="3">
    <source>
        <dbReference type="RuleBase" id="RU362073"/>
    </source>
</evidence>
<keyword evidence="4" id="KW-0175">Coiled coil</keyword>
<dbReference type="InterPro" id="IPR042187">
    <property type="entry name" value="Flagellin_C_sub2"/>
</dbReference>
<protein>
    <recommendedName>
        <fullName evidence="3">Flagellin</fullName>
    </recommendedName>
</protein>
<evidence type="ECO:0000313" key="8">
    <source>
        <dbReference type="Proteomes" id="UP000199415"/>
    </source>
</evidence>
<comment type="similarity">
    <text evidence="1 3">Belongs to the bacterial flagellin family.</text>
</comment>
<keyword evidence="3" id="KW-0964">Secreted</keyword>
<sequence length="429" mass="44067">MSLSIVSNAPAAQANQQLNRLSDSLQNQSEVLSSGLRVNEAQDDVASSAISSRLEAEVSGLEQANRNAEQAGSLLQIADGAFSNTESLLQRGQQLAVQAGSDNISDPQREFLDSEFQAIQDEINRLAEDTTFSGSQLVSGNINATNTSGGTVVGTGAFGAMGVTFSGSDQANPTFMISSAMITANATGTSLTGISGGTGTLAMLSFMVTGVTTADGNTTNFSGMLTNVMVQADTATPANVQLTMAQTIIAGPTGQDGMGSFSVMLGTGTTIAMTDLSSATTGVDTLTGATFTGSDTTMLNFAVGTGTDANADQIEVTIGSIDTRSLGIDGTSLDTRTNAEQANQAIDNALQTLNQRRSEVAASQNRLDAAQDNISSAINNQSAANSSLIEANVAQASTEFSQTQVRFQAASSTLTQAQQLPQNLLGLFQ</sequence>
<dbReference type="GO" id="GO:0005198">
    <property type="term" value="F:structural molecule activity"/>
    <property type="evidence" value="ECO:0007669"/>
    <property type="project" value="UniProtKB-UniRule"/>
</dbReference>
<organism evidence="7 8">
    <name type="scientific">Limimonas halophila</name>
    <dbReference type="NCBI Taxonomy" id="1082479"/>
    <lineage>
        <taxon>Bacteria</taxon>
        <taxon>Pseudomonadati</taxon>
        <taxon>Pseudomonadota</taxon>
        <taxon>Alphaproteobacteria</taxon>
        <taxon>Rhodospirillales</taxon>
        <taxon>Rhodovibrionaceae</taxon>
        <taxon>Limimonas</taxon>
    </lineage>
</organism>
<dbReference type="PRINTS" id="PR00207">
    <property type="entry name" value="FLAGELLIN"/>
</dbReference>
<comment type="function">
    <text evidence="3">Flagellin is the subunit protein which polymerizes to form the filaments of bacterial flagella.</text>
</comment>
<keyword evidence="2 3" id="KW-0975">Bacterial flagellum</keyword>
<feature type="domain" description="Flagellin N-terminal" evidence="5">
    <location>
        <begin position="6"/>
        <end position="141"/>
    </location>
</feature>
<keyword evidence="8" id="KW-1185">Reference proteome</keyword>
<dbReference type="SUPFAM" id="SSF64518">
    <property type="entry name" value="Phase 1 flagellin"/>
    <property type="match status" value="1"/>
</dbReference>
<evidence type="ECO:0000256" key="4">
    <source>
        <dbReference type="SAM" id="Coils"/>
    </source>
</evidence>